<reference evidence="1" key="1">
    <citation type="submission" date="2021-02" db="EMBL/GenBank/DDBJ databases">
        <authorList>
            <person name="Dougan E. K."/>
            <person name="Rhodes N."/>
            <person name="Thang M."/>
            <person name="Chan C."/>
        </authorList>
    </citation>
    <scope>NUCLEOTIDE SEQUENCE</scope>
</reference>
<evidence type="ECO:0000313" key="1">
    <source>
        <dbReference type="EMBL" id="CAE8646357.1"/>
    </source>
</evidence>
<comment type="caution">
    <text evidence="1">The sequence shown here is derived from an EMBL/GenBank/DDBJ whole genome shotgun (WGS) entry which is preliminary data.</text>
</comment>
<dbReference type="EMBL" id="CAJNNW010004361">
    <property type="protein sequence ID" value="CAE8646357.1"/>
    <property type="molecule type" value="Genomic_DNA"/>
</dbReference>
<gene>
    <name evidence="1" type="ORF">PGLA2088_LOCUS4736</name>
</gene>
<dbReference type="AlphaFoldDB" id="A0A813I5R6"/>
<name>A0A813I5R6_POLGL</name>
<sequence length="211" mass="21641">MSLAEVLAGGVTAAVAAGKVGDANLWTKVQKAIKQARKSPEEIFQLGEQGIADVMEFLLLVCSEIPSFRKQAVAALLMLLERSPGGLGTFAKASGKSRLQIWKLPVSASSKSASLGDAGAASLGAAELAAQLLASGCDPDELLAPLAEDVASSAEFVRELLKIVGEQASFQASAVGKALLAADLPLEDKPKRQVVGASADFNAKGGKIIQA</sequence>
<protein>
    <submittedName>
        <fullName evidence="1">Uncharacterized protein</fullName>
    </submittedName>
</protein>
<proteinExistence type="predicted"/>
<accession>A0A813I5R6</accession>
<evidence type="ECO:0000313" key="2">
    <source>
        <dbReference type="Proteomes" id="UP000626109"/>
    </source>
</evidence>
<organism evidence="1 2">
    <name type="scientific">Polarella glacialis</name>
    <name type="common">Dinoflagellate</name>
    <dbReference type="NCBI Taxonomy" id="89957"/>
    <lineage>
        <taxon>Eukaryota</taxon>
        <taxon>Sar</taxon>
        <taxon>Alveolata</taxon>
        <taxon>Dinophyceae</taxon>
        <taxon>Suessiales</taxon>
        <taxon>Suessiaceae</taxon>
        <taxon>Polarella</taxon>
    </lineage>
</organism>
<dbReference type="Proteomes" id="UP000626109">
    <property type="component" value="Unassembled WGS sequence"/>
</dbReference>